<sequence length="339" mass="38147">MSRSRKPLNPYAQPYFAHHFHSHGFLCEDPTRAYAQNHYSMQNPDHFSHMESTATDQNPRIVVHRRERNRNVGPRLRSPTNLADNFVGGSSTTSTDCVWKPKDKASNFASTSNWGGAVIPSSSRPDQQNSRGKMNNMGPRLSLTGGGGRKLWRAKRHGVQTSKFADGKGSVIPFPQSPDQQNGSETTTLMIKNIPCQLRRSDLLLKLKDHCQEENKNADSLHKSEFDFLYLPLDFEKFRGKEKIANLGYAFVNFTTAVGALRFYEKYHKSIWKEVQSTKICEITCAKIQGKEALRKSFRCKVFKGVTDEFLPVILAPACDGVRESNLIALGRLVGAPQD</sequence>
<keyword evidence="4" id="KW-1185">Reference proteome</keyword>
<reference evidence="3 4" key="1">
    <citation type="journal article" date="2023" name="G3 (Bethesda)">
        <title>A chromosome-length genome assembly and annotation of blackberry (Rubus argutus, cv. 'Hillquist').</title>
        <authorList>
            <person name="Bruna T."/>
            <person name="Aryal R."/>
            <person name="Dudchenko O."/>
            <person name="Sargent D.J."/>
            <person name="Mead D."/>
            <person name="Buti M."/>
            <person name="Cavallini A."/>
            <person name="Hytonen T."/>
            <person name="Andres J."/>
            <person name="Pham M."/>
            <person name="Weisz D."/>
            <person name="Mascagni F."/>
            <person name="Usai G."/>
            <person name="Natali L."/>
            <person name="Bassil N."/>
            <person name="Fernandez G.E."/>
            <person name="Lomsadze A."/>
            <person name="Armour M."/>
            <person name="Olukolu B."/>
            <person name="Poorten T."/>
            <person name="Britton C."/>
            <person name="Davik J."/>
            <person name="Ashrafi H."/>
            <person name="Aiden E.L."/>
            <person name="Borodovsky M."/>
            <person name="Worthington M."/>
        </authorList>
    </citation>
    <scope>NUCLEOTIDE SEQUENCE [LARGE SCALE GENOMIC DNA]</scope>
    <source>
        <strain evidence="3">PI 553951</strain>
    </source>
</reference>
<dbReference type="GO" id="GO:0003676">
    <property type="term" value="F:nucleic acid binding"/>
    <property type="evidence" value="ECO:0007669"/>
    <property type="project" value="InterPro"/>
</dbReference>
<feature type="domain" description="Mei2-like C-terminal RNA recognition motif" evidence="2">
    <location>
        <begin position="187"/>
        <end position="299"/>
    </location>
</feature>
<dbReference type="InterPro" id="IPR007201">
    <property type="entry name" value="Mei2-like_Rrm_C"/>
</dbReference>
<accession>A0AAW1YCD0</accession>
<protein>
    <recommendedName>
        <fullName evidence="2">Mei2-like C-terminal RNA recognition motif domain-containing protein</fullName>
    </recommendedName>
</protein>
<dbReference type="InterPro" id="IPR035979">
    <property type="entry name" value="RBD_domain_sf"/>
</dbReference>
<feature type="region of interest" description="Disordered" evidence="1">
    <location>
        <begin position="165"/>
        <end position="184"/>
    </location>
</feature>
<dbReference type="EMBL" id="JBEDUW010000002">
    <property type="protein sequence ID" value="KAK9945735.1"/>
    <property type="molecule type" value="Genomic_DNA"/>
</dbReference>
<feature type="region of interest" description="Disordered" evidence="1">
    <location>
        <begin position="68"/>
        <end position="149"/>
    </location>
</feature>
<organism evidence="3 4">
    <name type="scientific">Rubus argutus</name>
    <name type="common">Southern blackberry</name>
    <dbReference type="NCBI Taxonomy" id="59490"/>
    <lineage>
        <taxon>Eukaryota</taxon>
        <taxon>Viridiplantae</taxon>
        <taxon>Streptophyta</taxon>
        <taxon>Embryophyta</taxon>
        <taxon>Tracheophyta</taxon>
        <taxon>Spermatophyta</taxon>
        <taxon>Magnoliopsida</taxon>
        <taxon>eudicotyledons</taxon>
        <taxon>Gunneridae</taxon>
        <taxon>Pentapetalae</taxon>
        <taxon>rosids</taxon>
        <taxon>fabids</taxon>
        <taxon>Rosales</taxon>
        <taxon>Rosaceae</taxon>
        <taxon>Rosoideae</taxon>
        <taxon>Rosoideae incertae sedis</taxon>
        <taxon>Rubus</taxon>
    </lineage>
</organism>
<dbReference type="SUPFAM" id="SSF54928">
    <property type="entry name" value="RNA-binding domain, RBD"/>
    <property type="match status" value="1"/>
</dbReference>
<dbReference type="Pfam" id="PF04059">
    <property type="entry name" value="RRM_2"/>
    <property type="match status" value="1"/>
</dbReference>
<evidence type="ECO:0000313" key="4">
    <source>
        <dbReference type="Proteomes" id="UP001457282"/>
    </source>
</evidence>
<feature type="compositionally biased region" description="Polar residues" evidence="1">
    <location>
        <begin position="107"/>
        <end position="133"/>
    </location>
</feature>
<dbReference type="Proteomes" id="UP001457282">
    <property type="component" value="Unassembled WGS sequence"/>
</dbReference>
<evidence type="ECO:0000256" key="1">
    <source>
        <dbReference type="SAM" id="MobiDB-lite"/>
    </source>
</evidence>
<name>A0AAW1YCD0_RUBAR</name>
<proteinExistence type="predicted"/>
<gene>
    <name evidence="3" type="ORF">M0R45_011234</name>
</gene>
<dbReference type="AlphaFoldDB" id="A0AAW1YCD0"/>
<evidence type="ECO:0000313" key="3">
    <source>
        <dbReference type="EMBL" id="KAK9945735.1"/>
    </source>
</evidence>
<evidence type="ECO:0000259" key="2">
    <source>
        <dbReference type="Pfam" id="PF04059"/>
    </source>
</evidence>
<comment type="caution">
    <text evidence="3">The sequence shown here is derived from an EMBL/GenBank/DDBJ whole genome shotgun (WGS) entry which is preliminary data.</text>
</comment>
<feature type="compositionally biased region" description="Polar residues" evidence="1">
    <location>
        <begin position="78"/>
        <end position="96"/>
    </location>
</feature>